<dbReference type="STRING" id="31033.ENSTRUP00000029999"/>
<accession>H2TZ90</accession>
<dbReference type="Ensembl" id="ENSTRUT00000030116.3">
    <property type="protein sequence ID" value="ENSTRUP00000029999.3"/>
    <property type="gene ID" value="ENSTRUG00000011871.3"/>
</dbReference>
<dbReference type="InParanoid" id="H2TZ90"/>
<feature type="region of interest" description="Disordered" evidence="1">
    <location>
        <begin position="110"/>
        <end position="136"/>
    </location>
</feature>
<dbReference type="eggNOG" id="ENOG502R8QG">
    <property type="taxonomic scope" value="Eukaryota"/>
</dbReference>
<sequence>MQSRLSARARRGRSLLFLSRALAVPGPPISAHGVLKDSGDMSSYGDCVCAMLKLLAQFGEELKLNNAVLRIDVNTDALDLSTTPLAQVYSSLQQHITKLQAVSDRLKPLVDADGDTSTKPDNTSDAAVTSSLFTPPTTELPDYCPLRTEASESKTPADDIMVQIRAGKSEIERRISAFMERKQMEINENNVREFCNVIDCNQENSCARTDAVFTPYPGFKSHVKVTRVVNTYGPQIRVGGGHGAAGEQQRGLQTRDCGNAAIEERLQNIETHLRLPEAGPIPLNVYQRLKKLEDRILELEGLSPEYFQSSSHLHKRPKTSPVQACNLTELDEKISAVKAALLKRVNEFGSGYGSECPL</sequence>
<evidence type="ECO:0000313" key="3">
    <source>
        <dbReference type="Proteomes" id="UP000005226"/>
    </source>
</evidence>
<dbReference type="OMA" id="CLQDHIA"/>
<protein>
    <submittedName>
        <fullName evidence="2">MAP3K12 binding inhibitory protein 1</fullName>
    </submittedName>
</protein>
<dbReference type="PANTHER" id="PTHR23404">
    <property type="entry name" value="MOLYBDOPTERIN SYNTHASE RELATED"/>
    <property type="match status" value="1"/>
</dbReference>
<feature type="compositionally biased region" description="Polar residues" evidence="1">
    <location>
        <begin position="115"/>
        <end position="136"/>
    </location>
</feature>
<reference evidence="2" key="3">
    <citation type="submission" date="2025-09" db="UniProtKB">
        <authorList>
            <consortium name="Ensembl"/>
        </authorList>
    </citation>
    <scope>IDENTIFICATION</scope>
</reference>
<dbReference type="AlphaFoldDB" id="H2TZ90"/>
<reference evidence="2 3" key="1">
    <citation type="journal article" date="2011" name="Genome Biol. Evol.">
        <title>Integration of the genetic map and genome assembly of fugu facilitates insights into distinct features of genome evolution in teleosts and mammals.</title>
        <authorList>
            <person name="Kai W."/>
            <person name="Kikuchi K."/>
            <person name="Tohari S."/>
            <person name="Chew A.K."/>
            <person name="Tay A."/>
            <person name="Fujiwara A."/>
            <person name="Hosoya S."/>
            <person name="Suetake H."/>
            <person name="Naruse K."/>
            <person name="Brenner S."/>
            <person name="Suzuki Y."/>
            <person name="Venkatesh B."/>
        </authorList>
    </citation>
    <scope>NUCLEOTIDE SEQUENCE [LARGE SCALE GENOMIC DNA]</scope>
</reference>
<dbReference type="HOGENOM" id="CLU_069631_0_0_1"/>
<gene>
    <name evidence="2" type="primary">mbip</name>
</gene>
<reference evidence="2" key="2">
    <citation type="submission" date="2025-08" db="UniProtKB">
        <authorList>
            <consortium name="Ensembl"/>
        </authorList>
    </citation>
    <scope>IDENTIFICATION</scope>
</reference>
<dbReference type="GeneTree" id="ENSGT00510000047831"/>
<evidence type="ECO:0000256" key="1">
    <source>
        <dbReference type="SAM" id="MobiDB-lite"/>
    </source>
</evidence>
<name>H2TZ90_TAKRU</name>
<organism evidence="2 3">
    <name type="scientific">Takifugu rubripes</name>
    <name type="common">Japanese pufferfish</name>
    <name type="synonym">Fugu rubripes</name>
    <dbReference type="NCBI Taxonomy" id="31033"/>
    <lineage>
        <taxon>Eukaryota</taxon>
        <taxon>Metazoa</taxon>
        <taxon>Chordata</taxon>
        <taxon>Craniata</taxon>
        <taxon>Vertebrata</taxon>
        <taxon>Euteleostomi</taxon>
        <taxon>Actinopterygii</taxon>
        <taxon>Neopterygii</taxon>
        <taxon>Teleostei</taxon>
        <taxon>Neoteleostei</taxon>
        <taxon>Acanthomorphata</taxon>
        <taxon>Eupercaria</taxon>
        <taxon>Tetraodontiformes</taxon>
        <taxon>Tetradontoidea</taxon>
        <taxon>Tetraodontidae</taxon>
        <taxon>Takifugu</taxon>
    </lineage>
</organism>
<keyword evidence="3" id="KW-1185">Reference proteome</keyword>
<proteinExistence type="predicted"/>
<dbReference type="Proteomes" id="UP000005226">
    <property type="component" value="Chromosome 2"/>
</dbReference>
<evidence type="ECO:0000313" key="2">
    <source>
        <dbReference type="Ensembl" id="ENSTRUP00000029999.3"/>
    </source>
</evidence>